<dbReference type="EMBL" id="SOIZ01000390">
    <property type="protein sequence ID" value="TET58925.1"/>
    <property type="molecule type" value="Genomic_DNA"/>
</dbReference>
<keyword evidence="4 7" id="KW-0418">Kinase</keyword>
<dbReference type="GO" id="GO:0000155">
    <property type="term" value="F:phosphorelay sensor kinase activity"/>
    <property type="evidence" value="ECO:0007669"/>
    <property type="project" value="InterPro"/>
</dbReference>
<dbReference type="InterPro" id="IPR050736">
    <property type="entry name" value="Sensor_HK_Regulatory"/>
</dbReference>
<dbReference type="Pfam" id="PF08448">
    <property type="entry name" value="PAS_4"/>
    <property type="match status" value="1"/>
</dbReference>
<dbReference type="InterPro" id="IPR000014">
    <property type="entry name" value="PAS"/>
</dbReference>
<dbReference type="SMART" id="SM00387">
    <property type="entry name" value="HATPase_c"/>
    <property type="match status" value="1"/>
</dbReference>
<proteinExistence type="predicted"/>
<evidence type="ECO:0000256" key="5">
    <source>
        <dbReference type="ARBA" id="ARBA00023012"/>
    </source>
</evidence>
<dbReference type="Gene3D" id="1.10.287.130">
    <property type="match status" value="1"/>
</dbReference>
<keyword evidence="5" id="KW-0902">Two-component regulatory system</keyword>
<evidence type="ECO:0000256" key="3">
    <source>
        <dbReference type="ARBA" id="ARBA00022679"/>
    </source>
</evidence>
<comment type="caution">
    <text evidence="7">The sequence shown here is derived from an EMBL/GenBank/DDBJ whole genome shotgun (WGS) entry which is preliminary data.</text>
</comment>
<dbReference type="NCBIfam" id="TIGR00229">
    <property type="entry name" value="sensory_box"/>
    <property type="match status" value="1"/>
</dbReference>
<dbReference type="CDD" id="cd00082">
    <property type="entry name" value="HisKA"/>
    <property type="match status" value="1"/>
</dbReference>
<feature type="domain" description="Histidine kinase" evidence="6">
    <location>
        <begin position="146"/>
        <end position="341"/>
    </location>
</feature>
<reference evidence="7 8" key="1">
    <citation type="submission" date="2019-03" db="EMBL/GenBank/DDBJ databases">
        <title>Metabolic potential of uncultured bacteria and archaea associated with petroleum seepage in deep-sea sediments.</title>
        <authorList>
            <person name="Dong X."/>
            <person name="Hubert C."/>
        </authorList>
    </citation>
    <scope>NUCLEOTIDE SEQUENCE [LARGE SCALE GENOMIC DNA]</scope>
    <source>
        <strain evidence="7">E29_bin52</strain>
    </source>
</reference>
<dbReference type="InterPro" id="IPR003594">
    <property type="entry name" value="HATPase_dom"/>
</dbReference>
<evidence type="ECO:0000256" key="1">
    <source>
        <dbReference type="ARBA" id="ARBA00000085"/>
    </source>
</evidence>
<keyword evidence="3" id="KW-0808">Transferase</keyword>
<name>A0A523VVY4_UNCAE</name>
<evidence type="ECO:0000256" key="4">
    <source>
        <dbReference type="ARBA" id="ARBA00022777"/>
    </source>
</evidence>
<dbReference type="SUPFAM" id="SSF47384">
    <property type="entry name" value="Homodimeric domain of signal transducing histidine kinase"/>
    <property type="match status" value="1"/>
</dbReference>
<evidence type="ECO:0000259" key="6">
    <source>
        <dbReference type="PROSITE" id="PS50109"/>
    </source>
</evidence>
<dbReference type="AlphaFoldDB" id="A0A523VVY4"/>
<dbReference type="Pfam" id="PF02518">
    <property type="entry name" value="HATPase_c"/>
    <property type="match status" value="1"/>
</dbReference>
<dbReference type="SMART" id="SM00388">
    <property type="entry name" value="HisKA"/>
    <property type="match status" value="1"/>
</dbReference>
<dbReference type="Proteomes" id="UP000319130">
    <property type="component" value="Unassembled WGS sequence"/>
</dbReference>
<dbReference type="Gene3D" id="3.30.565.10">
    <property type="entry name" value="Histidine kinase-like ATPase, C-terminal domain"/>
    <property type="match status" value="1"/>
</dbReference>
<comment type="catalytic activity">
    <reaction evidence="1">
        <text>ATP + protein L-histidine = ADP + protein N-phospho-L-histidine.</text>
        <dbReference type="EC" id="2.7.13.3"/>
    </reaction>
</comment>
<sequence length="381" mass="43968">MRENNPLADKLEKILGERFGIEILNAMGMAIVVLDPDFKIIWANREYRKIQEKSDENPVGKKCYEISFGHNRPCTEEACAVRRTLRTKKNSKGLKVIRRGGEEKHLDVYSFPLPEPRDKVSYVVEVIQDNTQLYKLVELSDRLTAFASHELKTPLATIHQLTTILKQMDLPTEKRKALFDRIISRSQHGLKTVENFLIYSKIKAGELEITPRKVNLHRDVLQRVLDFQKEHTLRKGMKFVCDVPKDLEVICDADYVEVIYNDLLTNAVRYGEDDTEIFIGYSDRGDRYHYFSVASVGDPIPEEDREVIFKRYVTTRKNGSGIGLDVATELIRKHGGKIWVEPCYFIPGKLLSSRAVAQEYKDKVKEGNNFVFTILKKLKEI</sequence>
<dbReference type="SUPFAM" id="SSF55785">
    <property type="entry name" value="PYP-like sensor domain (PAS domain)"/>
    <property type="match status" value="1"/>
</dbReference>
<dbReference type="Pfam" id="PF00512">
    <property type="entry name" value="HisKA"/>
    <property type="match status" value="1"/>
</dbReference>
<dbReference type="PANTHER" id="PTHR43711:SF31">
    <property type="entry name" value="HISTIDINE KINASE"/>
    <property type="match status" value="1"/>
</dbReference>
<dbReference type="InterPro" id="IPR036097">
    <property type="entry name" value="HisK_dim/P_sf"/>
</dbReference>
<dbReference type="InterPro" id="IPR035965">
    <property type="entry name" value="PAS-like_dom_sf"/>
</dbReference>
<dbReference type="CDD" id="cd00130">
    <property type="entry name" value="PAS"/>
    <property type="match status" value="1"/>
</dbReference>
<dbReference type="PANTHER" id="PTHR43711">
    <property type="entry name" value="TWO-COMPONENT HISTIDINE KINASE"/>
    <property type="match status" value="1"/>
</dbReference>
<organism evidence="7 8">
    <name type="scientific">Aerophobetes bacterium</name>
    <dbReference type="NCBI Taxonomy" id="2030807"/>
    <lineage>
        <taxon>Bacteria</taxon>
        <taxon>Candidatus Aerophobota</taxon>
    </lineage>
</organism>
<evidence type="ECO:0000313" key="8">
    <source>
        <dbReference type="Proteomes" id="UP000319130"/>
    </source>
</evidence>
<dbReference type="InterPro" id="IPR003661">
    <property type="entry name" value="HisK_dim/P_dom"/>
</dbReference>
<evidence type="ECO:0000313" key="7">
    <source>
        <dbReference type="EMBL" id="TET58925.1"/>
    </source>
</evidence>
<gene>
    <name evidence="7" type="ORF">E3J48_08435</name>
</gene>
<dbReference type="SUPFAM" id="SSF55874">
    <property type="entry name" value="ATPase domain of HSP90 chaperone/DNA topoisomerase II/histidine kinase"/>
    <property type="match status" value="1"/>
</dbReference>
<protein>
    <recommendedName>
        <fullName evidence="2">histidine kinase</fullName>
        <ecNumber evidence="2">2.7.13.3</ecNumber>
    </recommendedName>
</protein>
<evidence type="ECO:0000256" key="2">
    <source>
        <dbReference type="ARBA" id="ARBA00012438"/>
    </source>
</evidence>
<dbReference type="InterPro" id="IPR013656">
    <property type="entry name" value="PAS_4"/>
</dbReference>
<dbReference type="Gene3D" id="3.30.450.20">
    <property type="entry name" value="PAS domain"/>
    <property type="match status" value="1"/>
</dbReference>
<dbReference type="InterPro" id="IPR005467">
    <property type="entry name" value="His_kinase_dom"/>
</dbReference>
<dbReference type="EC" id="2.7.13.3" evidence="2"/>
<dbReference type="InterPro" id="IPR036890">
    <property type="entry name" value="HATPase_C_sf"/>
</dbReference>
<accession>A0A523VVY4</accession>
<dbReference type="PROSITE" id="PS50109">
    <property type="entry name" value="HIS_KIN"/>
    <property type="match status" value="1"/>
</dbReference>